<evidence type="ECO:0000313" key="2">
    <source>
        <dbReference type="EMBL" id="KAB2595725.1"/>
    </source>
</evidence>
<dbReference type="EMBL" id="SMOL01000781">
    <property type="protein sequence ID" value="KAB2595725.1"/>
    <property type="molecule type" value="Genomic_DNA"/>
</dbReference>
<reference evidence="3" key="2">
    <citation type="submission" date="2019-10" db="EMBL/GenBank/DDBJ databases">
        <title>A de novo genome assembly of a pear dwarfing rootstock.</title>
        <authorList>
            <person name="Wang F."/>
            <person name="Wang J."/>
            <person name="Li S."/>
            <person name="Zhang Y."/>
            <person name="Fang M."/>
            <person name="Ma L."/>
            <person name="Zhao Y."/>
            <person name="Jiang S."/>
        </authorList>
    </citation>
    <scope>NUCLEOTIDE SEQUENCE [LARGE SCALE GENOMIC DNA]</scope>
</reference>
<sequence>MLPKVAQTQTFYEIGERIATMGRFLNSLYHHRASSTNHFTFCCLYFFRVCRTQENLEWGASVLRRYPCLEVMSKIACKSITLNFECTPTFSTEAHNRLFEQLSIKSFPSSGELENWKKMVHQKNQLFLIDEEVANVFILQEAAVEVERQGTGEGGDVSELFGESEGPQGTKKPTFVSREEPLGAKMYQKDKPVLDTTLKELEVSNREVKQILEKTSSPAEEFQPPATTAFGKPIVPEIPVVLEVTSPEGSGIIPPPQVSENDPLQPLKETTHPPPPSKASGSIQADLPRPPLTSGVMGIPIPRPKKKTKVADVTSISTSESFPSLPIEAALSATAEGIGGTHPPLVSTPSAASLPKLVKKFGQIKTKLQSSLSSSESPLLQNAHQIFKDWMKRDFTASFSLKILHDAEKALTELYKVQLLSKAQYESFLNFFENL</sequence>
<keyword evidence="3" id="KW-1185">Reference proteome</keyword>
<comment type="caution">
    <text evidence="2">The sequence shown here is derived from an EMBL/GenBank/DDBJ whole genome shotgun (WGS) entry which is preliminary data.</text>
</comment>
<gene>
    <name evidence="2" type="ORF">D8674_031175</name>
</gene>
<feature type="region of interest" description="Disordered" evidence="1">
    <location>
        <begin position="246"/>
        <end position="305"/>
    </location>
</feature>
<dbReference type="Proteomes" id="UP000327157">
    <property type="component" value="Chromosome 7"/>
</dbReference>
<accession>A0A5N5EYB8</accession>
<evidence type="ECO:0000313" key="3">
    <source>
        <dbReference type="Proteomes" id="UP000327157"/>
    </source>
</evidence>
<evidence type="ECO:0000256" key="1">
    <source>
        <dbReference type="SAM" id="MobiDB-lite"/>
    </source>
</evidence>
<reference evidence="2 3" key="1">
    <citation type="submission" date="2019-09" db="EMBL/GenBank/DDBJ databases">
        <authorList>
            <person name="Ou C."/>
        </authorList>
    </citation>
    <scope>NUCLEOTIDE SEQUENCE [LARGE SCALE GENOMIC DNA]</scope>
    <source>
        <strain evidence="2">S2</strain>
        <tissue evidence="2">Leaf</tissue>
    </source>
</reference>
<dbReference type="AlphaFoldDB" id="A0A5N5EYB8"/>
<proteinExistence type="predicted"/>
<protein>
    <submittedName>
        <fullName evidence="2">TMV resistance protein N-like</fullName>
    </submittedName>
</protein>
<organism evidence="2 3">
    <name type="scientific">Pyrus ussuriensis x Pyrus communis</name>
    <dbReference type="NCBI Taxonomy" id="2448454"/>
    <lineage>
        <taxon>Eukaryota</taxon>
        <taxon>Viridiplantae</taxon>
        <taxon>Streptophyta</taxon>
        <taxon>Embryophyta</taxon>
        <taxon>Tracheophyta</taxon>
        <taxon>Spermatophyta</taxon>
        <taxon>Magnoliopsida</taxon>
        <taxon>eudicotyledons</taxon>
        <taxon>Gunneridae</taxon>
        <taxon>Pentapetalae</taxon>
        <taxon>rosids</taxon>
        <taxon>fabids</taxon>
        <taxon>Rosales</taxon>
        <taxon>Rosaceae</taxon>
        <taxon>Amygdaloideae</taxon>
        <taxon>Maleae</taxon>
        <taxon>Pyrus</taxon>
    </lineage>
</organism>
<reference evidence="2 3" key="3">
    <citation type="submission" date="2019-11" db="EMBL/GenBank/DDBJ databases">
        <title>A de novo genome assembly of a pear dwarfing rootstock.</title>
        <authorList>
            <person name="Wang F."/>
            <person name="Wang J."/>
            <person name="Li S."/>
            <person name="Zhang Y."/>
            <person name="Fang M."/>
            <person name="Ma L."/>
            <person name="Zhao Y."/>
            <person name="Jiang S."/>
        </authorList>
    </citation>
    <scope>NUCLEOTIDE SEQUENCE [LARGE SCALE GENOMIC DNA]</scope>
    <source>
        <strain evidence="2">S2</strain>
        <tissue evidence="2">Leaf</tissue>
    </source>
</reference>
<name>A0A5N5EYB8_9ROSA</name>